<dbReference type="HOGENOM" id="CLU_080173_0_0_9"/>
<proteinExistence type="predicted"/>
<accession>G9XEF2</accession>
<dbReference type="AlphaFoldDB" id="G9XEF2"/>
<name>G9XEF2_9FIRM</name>
<evidence type="ECO:0000313" key="2">
    <source>
        <dbReference type="Proteomes" id="UP000003379"/>
    </source>
</evidence>
<comment type="caution">
    <text evidence="1">The sequence shown here is derived from an EMBL/GenBank/DDBJ whole genome shotgun (WGS) entry which is preliminary data.</text>
</comment>
<protein>
    <submittedName>
        <fullName evidence="1">Uncharacterized protein</fullName>
    </submittedName>
</protein>
<dbReference type="Proteomes" id="UP000003379">
    <property type="component" value="Unassembled WGS sequence"/>
</dbReference>
<dbReference type="PATRIC" id="fig|796940.3.peg.1651"/>
<evidence type="ECO:0000313" key="1">
    <source>
        <dbReference type="EMBL" id="EHL18810.1"/>
    </source>
</evidence>
<gene>
    <name evidence="1" type="ORF">HMPREF9628_00496</name>
</gene>
<reference evidence="1 2" key="1">
    <citation type="submission" date="2011-08" db="EMBL/GenBank/DDBJ databases">
        <title>The Genome Sequence of Eubacteriaceae bacterium CM5.</title>
        <authorList>
            <consortium name="The Broad Institute Genome Sequencing Platform"/>
            <person name="Earl A."/>
            <person name="Ward D."/>
            <person name="Feldgarden M."/>
            <person name="Gevers D."/>
            <person name="Sizova M."/>
            <person name="Hazen A."/>
            <person name="Epstein S."/>
            <person name="Young S.K."/>
            <person name="Zeng Q."/>
            <person name="Gargeya S."/>
            <person name="Fitzgerald M."/>
            <person name="Haas B."/>
            <person name="Abouelleil A."/>
            <person name="Alvarado L."/>
            <person name="Arachchi H.M."/>
            <person name="Berlin A."/>
            <person name="Brown A."/>
            <person name="Chapman S.B."/>
            <person name="Chen Z."/>
            <person name="Dunbar C."/>
            <person name="Freedman E."/>
            <person name="Gearin G."/>
            <person name="Gellesch M."/>
            <person name="Goldberg J."/>
            <person name="Griggs A."/>
            <person name="Gujja S."/>
            <person name="Heiman D."/>
            <person name="Howarth C."/>
            <person name="Larson L."/>
            <person name="Lui A."/>
            <person name="MacDonald P.J.P."/>
            <person name="Montmayeur A."/>
            <person name="Murphy C."/>
            <person name="Neiman D."/>
            <person name="Pearson M."/>
            <person name="Priest M."/>
            <person name="Roberts A."/>
            <person name="Saif S."/>
            <person name="Shea T."/>
            <person name="Shenoy N."/>
            <person name="Sisk P."/>
            <person name="Stolte C."/>
            <person name="Sykes S."/>
            <person name="Wortman J."/>
            <person name="Nusbaum C."/>
            <person name="Birren B."/>
        </authorList>
    </citation>
    <scope>NUCLEOTIDE SEQUENCE [LARGE SCALE GENOMIC DNA]</scope>
    <source>
        <strain evidence="1 2">CM5</strain>
    </source>
</reference>
<sequence>MDQVIRFNLKTDCKDRARLLEYCLNGRKQFLAIGWSYIYKEIENKETKKIEKFQEFYDAVKEVVPRINHVFNVFLEVKKDDLFWTRDLDGYYWICRAIGEPKIKCDYDMDIGALLPIVAYKVGMDVPGQIKASFNRPNGGIAGKIKDNIIIEYSKYMYNLFSKTEKYDYKKIEGSILDNLPDFELEEMVIAYLQLEKNYYVLSNSIAKKSTTINIECEFRSRDKNNKQKAVLQVKGGKDSTINAMDYKTYIDDGYIVYLYGSIIENINLVENCCEINRADLIKFYEKYKLILPESITIWEDLFI</sequence>
<dbReference type="EMBL" id="AFZG01000041">
    <property type="protein sequence ID" value="EHL18810.1"/>
    <property type="molecule type" value="Genomic_DNA"/>
</dbReference>
<organism evidence="1 2">
    <name type="scientific">Peptoanaerobacter stomatis</name>
    <dbReference type="NCBI Taxonomy" id="796937"/>
    <lineage>
        <taxon>Bacteria</taxon>
        <taxon>Bacillati</taxon>
        <taxon>Bacillota</taxon>
        <taxon>Clostridia</taxon>
        <taxon>Peptostreptococcales</taxon>
        <taxon>Filifactoraceae</taxon>
        <taxon>Peptoanaerobacter</taxon>
    </lineage>
</organism>
<dbReference type="RefSeq" id="WP_009528711.1">
    <property type="nucleotide sequence ID" value="NZ_JH414597.1"/>
</dbReference>